<reference evidence="2" key="2">
    <citation type="submission" date="2015-06" db="UniProtKB">
        <authorList>
            <consortium name="EnsemblPlants"/>
        </authorList>
    </citation>
    <scope>IDENTIFICATION</scope>
    <source>
        <strain evidence="2">DM1-3 516 R44</strain>
    </source>
</reference>
<evidence type="ECO:0000313" key="2">
    <source>
        <dbReference type="EnsemblPlants" id="PGSC0003DMT400095136"/>
    </source>
</evidence>
<evidence type="ECO:0008006" key="4">
    <source>
        <dbReference type="Google" id="ProtNLM"/>
    </source>
</evidence>
<accession>M1DVN7</accession>
<evidence type="ECO:0000256" key="1">
    <source>
        <dbReference type="SAM" id="MobiDB-lite"/>
    </source>
</evidence>
<evidence type="ECO:0000313" key="3">
    <source>
        <dbReference type="Proteomes" id="UP000011115"/>
    </source>
</evidence>
<protein>
    <recommendedName>
        <fullName evidence="4">Polyprotein protein</fullName>
    </recommendedName>
</protein>
<name>M1DVN7_SOLTU</name>
<dbReference type="Gramene" id="PGSC0003DMT400095136">
    <property type="protein sequence ID" value="PGSC0003DMT400095136"/>
    <property type="gene ID" value="PGSC0003DMG400044707"/>
</dbReference>
<dbReference type="InParanoid" id="M1DVN7"/>
<dbReference type="AlphaFoldDB" id="M1DVN7"/>
<keyword evidence="3" id="KW-1185">Reference proteome</keyword>
<dbReference type="PaxDb" id="4113-PGSC0003DMT400095136"/>
<reference evidence="3" key="1">
    <citation type="journal article" date="2011" name="Nature">
        <title>Genome sequence and analysis of the tuber crop potato.</title>
        <authorList>
            <consortium name="The Potato Genome Sequencing Consortium"/>
        </authorList>
    </citation>
    <scope>NUCLEOTIDE SEQUENCE [LARGE SCALE GENOMIC DNA]</scope>
    <source>
        <strain evidence="3">cv. DM1-3 516 R44</strain>
    </source>
</reference>
<organism evidence="2 3">
    <name type="scientific">Solanum tuberosum</name>
    <name type="common">Potato</name>
    <dbReference type="NCBI Taxonomy" id="4113"/>
    <lineage>
        <taxon>Eukaryota</taxon>
        <taxon>Viridiplantae</taxon>
        <taxon>Streptophyta</taxon>
        <taxon>Embryophyta</taxon>
        <taxon>Tracheophyta</taxon>
        <taxon>Spermatophyta</taxon>
        <taxon>Magnoliopsida</taxon>
        <taxon>eudicotyledons</taxon>
        <taxon>Gunneridae</taxon>
        <taxon>Pentapetalae</taxon>
        <taxon>asterids</taxon>
        <taxon>lamiids</taxon>
        <taxon>Solanales</taxon>
        <taxon>Solanaceae</taxon>
        <taxon>Solanoideae</taxon>
        <taxon>Solaneae</taxon>
        <taxon>Solanum</taxon>
    </lineage>
</organism>
<dbReference type="HOGENOM" id="CLU_029307_2_1_1"/>
<dbReference type="Proteomes" id="UP000011115">
    <property type="component" value="Unassembled WGS sequence"/>
</dbReference>
<sequence>MVDQHGPSFDLRRARVPRDEKKDVEVILTSSTDIRRIEAEYLKDEVQKKKATSVDTSPIVVTDTLPAEAVFPTLTHVLSGISSVVTFVTPSSSTAPLPPRSGVSAAATSRPPLTYVALLRMGQVAHFVDRRTSRLEATIPGMIERALTDVVTPLSLTIDALTARIALKSTDISMVFGSVEIPDIPVDPDVPLATTGDEVQTEEVAAAKSEAETDEE</sequence>
<proteinExistence type="predicted"/>
<feature type="region of interest" description="Disordered" evidence="1">
    <location>
        <begin position="187"/>
        <end position="216"/>
    </location>
</feature>
<dbReference type="EnsemblPlants" id="PGSC0003DMT400095136">
    <property type="protein sequence ID" value="PGSC0003DMT400095136"/>
    <property type="gene ID" value="PGSC0003DMG400044707"/>
</dbReference>